<evidence type="ECO:0000313" key="3">
    <source>
        <dbReference type="Proteomes" id="UP000242520"/>
    </source>
</evidence>
<feature type="transmembrane region" description="Helical" evidence="1">
    <location>
        <begin position="33"/>
        <end position="55"/>
    </location>
</feature>
<evidence type="ECO:0000256" key="1">
    <source>
        <dbReference type="SAM" id="Phobius"/>
    </source>
</evidence>
<dbReference type="Pfam" id="PF09581">
    <property type="entry name" value="Spore_III_AF"/>
    <property type="match status" value="1"/>
</dbReference>
<sequence length="186" mass="22087">MDFVKEWISSILIAAFIINLIDILLPSGSLRSYVNLVLNFIFIFIVISPVINNFAKDMSIEDKLLKEFNEFQYKYSQKLMNFDNHIDKEKIKENYNNYLKESINLKLEQYGYKLQDIEIEGNEVKNLVIKELKTNKNSNNQSKGKIEFKESQNCREVFNEKVHQEKFVKNKLNEMFKISIEKIKIN</sequence>
<accession>A0A1M5Q4W5</accession>
<keyword evidence="1" id="KW-0472">Membrane</keyword>
<organism evidence="2 3">
    <name type="scientific">Tepidibacter thalassicus DSM 15285</name>
    <dbReference type="NCBI Taxonomy" id="1123350"/>
    <lineage>
        <taxon>Bacteria</taxon>
        <taxon>Bacillati</taxon>
        <taxon>Bacillota</taxon>
        <taxon>Clostridia</taxon>
        <taxon>Peptostreptococcales</taxon>
        <taxon>Peptostreptococcaceae</taxon>
        <taxon>Tepidibacter</taxon>
    </lineage>
</organism>
<protein>
    <submittedName>
        <fullName evidence="2">Stage III sporulation protein AF</fullName>
    </submittedName>
</protein>
<feature type="transmembrane region" description="Helical" evidence="1">
    <location>
        <begin position="7"/>
        <end position="27"/>
    </location>
</feature>
<dbReference type="AlphaFoldDB" id="A0A1M5Q4W5"/>
<dbReference type="OrthoDB" id="1738919at2"/>
<reference evidence="3" key="1">
    <citation type="submission" date="2016-11" db="EMBL/GenBank/DDBJ databases">
        <authorList>
            <person name="Varghese N."/>
            <person name="Submissions S."/>
        </authorList>
    </citation>
    <scope>NUCLEOTIDE SEQUENCE [LARGE SCALE GENOMIC DNA]</scope>
    <source>
        <strain evidence="3">DSM 15285</strain>
    </source>
</reference>
<keyword evidence="3" id="KW-1185">Reference proteome</keyword>
<dbReference type="EMBL" id="FQXH01000007">
    <property type="protein sequence ID" value="SHH08890.1"/>
    <property type="molecule type" value="Genomic_DNA"/>
</dbReference>
<dbReference type="InterPro" id="IPR014245">
    <property type="entry name" value="Spore_III_AF"/>
</dbReference>
<keyword evidence="1" id="KW-0812">Transmembrane</keyword>
<keyword evidence="1" id="KW-1133">Transmembrane helix</keyword>
<dbReference type="STRING" id="1123350.SAMN02744040_00789"/>
<dbReference type="RefSeq" id="WP_072723845.1">
    <property type="nucleotide sequence ID" value="NZ_FQXH01000007.1"/>
</dbReference>
<evidence type="ECO:0000313" key="2">
    <source>
        <dbReference type="EMBL" id="SHH08890.1"/>
    </source>
</evidence>
<dbReference type="Proteomes" id="UP000242520">
    <property type="component" value="Unassembled WGS sequence"/>
</dbReference>
<name>A0A1M5Q4W5_9FIRM</name>
<proteinExistence type="predicted"/>
<gene>
    <name evidence="2" type="ORF">SAMN02744040_00789</name>
</gene>